<comment type="cofactor">
    <cofactor evidence="1">
        <name>Mg(2+)</name>
        <dbReference type="ChEBI" id="CHEBI:18420"/>
    </cofactor>
</comment>
<evidence type="ECO:0000256" key="1">
    <source>
        <dbReference type="ARBA" id="ARBA00001946"/>
    </source>
</evidence>
<keyword evidence="2" id="KW-0479">Metal-binding</keyword>
<dbReference type="GO" id="GO:0046872">
    <property type="term" value="F:metal ion binding"/>
    <property type="evidence" value="ECO:0007669"/>
    <property type="project" value="UniProtKB-KW"/>
</dbReference>
<keyword evidence="3" id="KW-0378">Hydrolase</keyword>
<keyword evidence="7" id="KW-1185">Reference proteome</keyword>
<sequence>MLGYAPWRTPLLRQTTPLSRHHPGTADKIQVDRLPPAPEMPRTPHRTGNEPWLASTLSLYLINVKGLNSPQKRVRALRELRALHISIAFFQETHFKTRNHQQFSSKYYPLGFHATNLESKTKGTSILFSSDTPFRKEAEIADPEGRYLFLKGTIHQTHFTLANVYLPNKGQKPFPNKILAALEPFSEGILTLGGDLNAPLDQRLDTSRGTSNFPEHVLRGMRENLHKFQLPTAQIEDQLEHFFLTNTPRDSTPETIWEAHKCAIRGTLIHQGAQRKKQRAKAIMDLLQKVAELETRHKTTLDEDAYTELVEARAALNLHLSHKIEFQLRMAQKTYYE</sequence>
<proteinExistence type="predicted"/>
<dbReference type="InterPro" id="IPR036691">
    <property type="entry name" value="Endo/exonu/phosph_ase_sf"/>
</dbReference>
<dbReference type="GO" id="GO:0003906">
    <property type="term" value="F:DNA-(apurinic or apyrimidinic site) endonuclease activity"/>
    <property type="evidence" value="ECO:0007669"/>
    <property type="project" value="TreeGrafter"/>
</dbReference>
<name>A0AAD1S3X0_PELCU</name>
<dbReference type="SUPFAM" id="SSF56219">
    <property type="entry name" value="DNase I-like"/>
    <property type="match status" value="1"/>
</dbReference>
<protein>
    <recommendedName>
        <fullName evidence="8">Endonuclease/exonuclease/phosphatase domain-containing protein</fullName>
    </recommendedName>
</protein>
<dbReference type="GO" id="GO:0008081">
    <property type="term" value="F:phosphoric diester hydrolase activity"/>
    <property type="evidence" value="ECO:0007669"/>
    <property type="project" value="TreeGrafter"/>
</dbReference>
<evidence type="ECO:0000313" key="7">
    <source>
        <dbReference type="Proteomes" id="UP001295444"/>
    </source>
</evidence>
<dbReference type="AlphaFoldDB" id="A0AAD1S3X0"/>
<evidence type="ECO:0000256" key="3">
    <source>
        <dbReference type="ARBA" id="ARBA00022801"/>
    </source>
</evidence>
<dbReference type="GO" id="GO:0006284">
    <property type="term" value="P:base-excision repair"/>
    <property type="evidence" value="ECO:0007669"/>
    <property type="project" value="TreeGrafter"/>
</dbReference>
<reference evidence="6" key="1">
    <citation type="submission" date="2022-03" db="EMBL/GenBank/DDBJ databases">
        <authorList>
            <person name="Alioto T."/>
            <person name="Alioto T."/>
            <person name="Gomez Garrido J."/>
        </authorList>
    </citation>
    <scope>NUCLEOTIDE SEQUENCE</scope>
</reference>
<evidence type="ECO:0000256" key="5">
    <source>
        <dbReference type="SAM" id="MobiDB-lite"/>
    </source>
</evidence>
<evidence type="ECO:0000313" key="6">
    <source>
        <dbReference type="EMBL" id="CAH2292122.1"/>
    </source>
</evidence>
<evidence type="ECO:0000256" key="2">
    <source>
        <dbReference type="ARBA" id="ARBA00022723"/>
    </source>
</evidence>
<dbReference type="GO" id="GO:0008311">
    <property type="term" value="F:double-stranded DNA 3'-5' DNA exonuclease activity"/>
    <property type="evidence" value="ECO:0007669"/>
    <property type="project" value="TreeGrafter"/>
</dbReference>
<evidence type="ECO:0000256" key="4">
    <source>
        <dbReference type="ARBA" id="ARBA00022842"/>
    </source>
</evidence>
<dbReference type="PANTHER" id="PTHR22748">
    <property type="entry name" value="AP ENDONUCLEASE"/>
    <property type="match status" value="1"/>
</dbReference>
<gene>
    <name evidence="6" type="ORF">PECUL_23A007174</name>
</gene>
<evidence type="ECO:0008006" key="8">
    <source>
        <dbReference type="Google" id="ProtNLM"/>
    </source>
</evidence>
<feature type="region of interest" description="Disordered" evidence="5">
    <location>
        <begin position="1"/>
        <end position="49"/>
    </location>
</feature>
<dbReference type="Gene3D" id="3.60.10.10">
    <property type="entry name" value="Endonuclease/exonuclease/phosphatase"/>
    <property type="match status" value="1"/>
</dbReference>
<dbReference type="PANTHER" id="PTHR22748:SF26">
    <property type="entry name" value="ENDONUCLEASE_EXONUCLEASE_PHOSPHATASE DOMAIN-CONTAINING PROTEIN"/>
    <property type="match status" value="1"/>
</dbReference>
<dbReference type="GO" id="GO:0005634">
    <property type="term" value="C:nucleus"/>
    <property type="evidence" value="ECO:0007669"/>
    <property type="project" value="TreeGrafter"/>
</dbReference>
<accession>A0AAD1S3X0</accession>
<dbReference type="InterPro" id="IPR004808">
    <property type="entry name" value="AP_endonuc_1"/>
</dbReference>
<dbReference type="EMBL" id="OW240916">
    <property type="protein sequence ID" value="CAH2292122.1"/>
    <property type="molecule type" value="Genomic_DNA"/>
</dbReference>
<dbReference type="Proteomes" id="UP001295444">
    <property type="component" value="Chromosome 05"/>
</dbReference>
<keyword evidence="4" id="KW-0460">Magnesium</keyword>
<organism evidence="6 7">
    <name type="scientific">Pelobates cultripes</name>
    <name type="common">Western spadefoot toad</name>
    <dbReference type="NCBI Taxonomy" id="61616"/>
    <lineage>
        <taxon>Eukaryota</taxon>
        <taxon>Metazoa</taxon>
        <taxon>Chordata</taxon>
        <taxon>Craniata</taxon>
        <taxon>Vertebrata</taxon>
        <taxon>Euteleostomi</taxon>
        <taxon>Amphibia</taxon>
        <taxon>Batrachia</taxon>
        <taxon>Anura</taxon>
        <taxon>Pelobatoidea</taxon>
        <taxon>Pelobatidae</taxon>
        <taxon>Pelobates</taxon>
    </lineage>
</organism>